<dbReference type="InterPro" id="IPR043136">
    <property type="entry name" value="B30.2/SPRY_sf"/>
</dbReference>
<dbReference type="PANTHER" id="PTHR12864">
    <property type="entry name" value="RAN BINDING PROTEIN 9-RELATED"/>
    <property type="match status" value="1"/>
</dbReference>
<dbReference type="EMBL" id="JBICBT010000736">
    <property type="protein sequence ID" value="KAL3103074.1"/>
    <property type="molecule type" value="Genomic_DNA"/>
</dbReference>
<dbReference type="PROSITE" id="PS50188">
    <property type="entry name" value="B302_SPRY"/>
    <property type="match status" value="2"/>
</dbReference>
<evidence type="ECO:0000259" key="2">
    <source>
        <dbReference type="PROSITE" id="PS50188"/>
    </source>
</evidence>
<dbReference type="InterPro" id="IPR001870">
    <property type="entry name" value="B30.2/SPRY"/>
</dbReference>
<feature type="domain" description="B30.2/SPRY" evidence="2">
    <location>
        <begin position="385"/>
        <end position="573"/>
    </location>
</feature>
<dbReference type="InterPro" id="IPR013320">
    <property type="entry name" value="ConA-like_dom_sf"/>
</dbReference>
<dbReference type="Proteomes" id="UP001620626">
    <property type="component" value="Unassembled WGS sequence"/>
</dbReference>
<proteinExistence type="predicted"/>
<dbReference type="Pfam" id="PF00622">
    <property type="entry name" value="SPRY"/>
    <property type="match status" value="2"/>
</dbReference>
<organism evidence="3 4">
    <name type="scientific">Heterodera trifolii</name>
    <dbReference type="NCBI Taxonomy" id="157864"/>
    <lineage>
        <taxon>Eukaryota</taxon>
        <taxon>Metazoa</taxon>
        <taxon>Ecdysozoa</taxon>
        <taxon>Nematoda</taxon>
        <taxon>Chromadorea</taxon>
        <taxon>Rhabditida</taxon>
        <taxon>Tylenchina</taxon>
        <taxon>Tylenchomorpha</taxon>
        <taxon>Tylenchoidea</taxon>
        <taxon>Heteroderidae</taxon>
        <taxon>Heteroderinae</taxon>
        <taxon>Heterodera</taxon>
    </lineage>
</organism>
<dbReference type="Gene3D" id="2.60.120.920">
    <property type="match status" value="2"/>
</dbReference>
<evidence type="ECO:0000313" key="3">
    <source>
        <dbReference type="EMBL" id="KAL3103074.1"/>
    </source>
</evidence>
<keyword evidence="4" id="KW-1185">Reference proteome</keyword>
<accession>A0ABD2KKV6</accession>
<reference evidence="3 4" key="1">
    <citation type="submission" date="2024-10" db="EMBL/GenBank/DDBJ databases">
        <authorList>
            <person name="Kim D."/>
        </authorList>
    </citation>
    <scope>NUCLEOTIDE SEQUENCE [LARGE SCALE GENOMIC DNA]</scope>
    <source>
        <strain evidence="3">BH-2024</strain>
    </source>
</reference>
<dbReference type="InterPro" id="IPR003877">
    <property type="entry name" value="SPRY_dom"/>
</dbReference>
<evidence type="ECO:0000256" key="1">
    <source>
        <dbReference type="SAM" id="MobiDB-lite"/>
    </source>
</evidence>
<dbReference type="CDD" id="cd12885">
    <property type="entry name" value="SPRY_RanBP_like"/>
    <property type="match status" value="2"/>
</dbReference>
<gene>
    <name evidence="3" type="ORF">niasHT_027883</name>
</gene>
<comment type="caution">
    <text evidence="3">The sequence shown here is derived from an EMBL/GenBank/DDBJ whole genome shotgun (WGS) entry which is preliminary data.</text>
</comment>
<dbReference type="AlphaFoldDB" id="A0ABD2KKV6"/>
<feature type="region of interest" description="Disordered" evidence="1">
    <location>
        <begin position="32"/>
        <end position="62"/>
    </location>
</feature>
<dbReference type="SMART" id="SM00449">
    <property type="entry name" value="SPRY"/>
    <property type="match status" value="2"/>
</dbReference>
<sequence>MAKRKANLPEELRILKTRIVELECMQQTNNSEAFEQSGNAEVNDDGGQTEENQGQIEVDQRHQQKQFREKISGMEVEMSNTQQLCMITQFENKLLQSKLKHYELMKEQNELQAKVVEMEDQQKKKKKQERKEDEQGKNVSAEQIKAIFDRIDDLEKKQQTSKNLCDNFAEKENPLAKIQRMDNFIALLKDRFGNELMKAVHPIDRQNIVENFLHLPTKNCWDANACHNQLRIMDDKSLTVSWWGEEEGVASVFAKHPFPSTCSSSGIFYYETKILKKNGNTVFSIGLASKAMPLDDDCVGHHWDSYGYQSDGNFRTSGSLWLNEGRYRYSRGDIIGCGVNLASRRIIFTHNGRRLDTSDLFLSPSSVGPWFPCISLSEDTRIGANFGPYFKFDPTKIAFSNSLEKNCWDATACDNGLEITDKQCLTVHYKEERICWLTVFAKLSILVPNYADFFYFEIKVKNMKEAVLFGFATKQKDGKLRGHVRDGPGIFPYESNGTFWASGSVEPNAKFATGSVVGCGINLNNRQLIFTKNGQRIDDDDYRVPSSVGPLFPFVTLFAVGEKIEANFGPKFHFNFDNI</sequence>
<evidence type="ECO:0000313" key="4">
    <source>
        <dbReference type="Proteomes" id="UP001620626"/>
    </source>
</evidence>
<dbReference type="SUPFAM" id="SSF49899">
    <property type="entry name" value="Concanavalin A-like lectins/glucanases"/>
    <property type="match status" value="2"/>
</dbReference>
<feature type="region of interest" description="Disordered" evidence="1">
    <location>
        <begin position="117"/>
        <end position="139"/>
    </location>
</feature>
<dbReference type="InterPro" id="IPR044736">
    <property type="entry name" value="Gid1/RanBPM/SPLA_SPRY"/>
</dbReference>
<protein>
    <recommendedName>
        <fullName evidence="2">B30.2/SPRY domain-containing protein</fullName>
    </recommendedName>
</protein>
<dbReference type="InterPro" id="IPR050618">
    <property type="entry name" value="Ubq-SigPath_Reg"/>
</dbReference>
<name>A0ABD2KKV6_9BILA</name>
<feature type="domain" description="B30.2/SPRY" evidence="2">
    <location>
        <begin position="199"/>
        <end position="391"/>
    </location>
</feature>